<accession>A0A0B7MN92</accession>
<dbReference type="Pfam" id="PF01425">
    <property type="entry name" value="Amidase"/>
    <property type="match status" value="1"/>
</dbReference>
<sequence length="502" mass="54446">MEIFDLTAHQLAEMMEKGKITCQEITGAVLARIRQVDEDIRAYVTVTEEEALAASQAVDQRRKDGEKLPPLAGIPLGLKDNICTRGVRTTCSSRMLENFIPPYSATIVEKLNNCGAVVTGKLNMDEFAMGSSTEFSAFFPTHNPWDLECVPGGSSGGPAAAVAAGETIFALGSDTGGSARQPASFCGIVGMKPTYGLVSRSGVVPFASSLDQVGTLTKDVRDCALVLNVIAGHDPRDTATVSVDIPDYTTYLTGNIKGKRIGVPKELSGDGLDPKVAEVFKKALEKLEELGAIVDECSFPHAASAVPAYHIIAPAEASSNLARFDGVRYGYRAVPEEGAEYDLEEMYMKTRGEGFGPEVKRRIMMGTYVLSSGCYEKYYLKALKVRTLIRNEYQRLFQEYDLLVTPTSPDLPFRLGEEVDDPLKLYHSDSYTIPVNMAGLPAISLPCGFAKGLPVGMQFTAPVFADGEILQVAYAFEQNTPYHEQRPLLKGKTRQTAKGSES</sequence>
<protein>
    <recommendedName>
        <fullName evidence="6">Glutamyl-tRNA(Gln) amidotransferase subunit A</fullName>
        <shortName evidence="6">Glu-ADT subunit A</shortName>
        <ecNumber evidence="6">6.3.5.7</ecNumber>
    </recommendedName>
</protein>
<dbReference type="HAMAP" id="MF_00120">
    <property type="entry name" value="GatA"/>
    <property type="match status" value="1"/>
</dbReference>
<feature type="active site" description="Charge relay system" evidence="6">
    <location>
        <position position="154"/>
    </location>
</feature>
<gene>
    <name evidence="6 8" type="primary">gatA</name>
    <name evidence="8" type="ORF">SSCH_490005</name>
</gene>
<dbReference type="GO" id="GO:0050567">
    <property type="term" value="F:glutaminyl-tRNA synthase (glutamine-hydrolyzing) activity"/>
    <property type="evidence" value="ECO:0007669"/>
    <property type="project" value="UniProtKB-UniRule"/>
</dbReference>
<dbReference type="InterPro" id="IPR000120">
    <property type="entry name" value="Amidase"/>
</dbReference>
<dbReference type="Proteomes" id="UP000046155">
    <property type="component" value="Unassembled WGS sequence"/>
</dbReference>
<evidence type="ECO:0000259" key="7">
    <source>
        <dbReference type="Pfam" id="PF01425"/>
    </source>
</evidence>
<feature type="domain" description="Amidase" evidence="7">
    <location>
        <begin position="24"/>
        <end position="470"/>
    </location>
</feature>
<organism evidence="8 9">
    <name type="scientific">Syntrophaceticus schinkii</name>
    <dbReference type="NCBI Taxonomy" id="499207"/>
    <lineage>
        <taxon>Bacteria</taxon>
        <taxon>Bacillati</taxon>
        <taxon>Bacillota</taxon>
        <taxon>Clostridia</taxon>
        <taxon>Thermoanaerobacterales</taxon>
        <taxon>Thermoanaerobacterales Family III. Incertae Sedis</taxon>
        <taxon>Syntrophaceticus</taxon>
    </lineage>
</organism>
<comment type="similarity">
    <text evidence="6">Belongs to the amidase family. GatA subfamily.</text>
</comment>
<dbReference type="RefSeq" id="WP_044665390.1">
    <property type="nucleotide sequence ID" value="NZ_CDRZ01000246.1"/>
</dbReference>
<evidence type="ECO:0000313" key="8">
    <source>
        <dbReference type="EMBL" id="CEO89441.1"/>
    </source>
</evidence>
<reference evidence="9" key="1">
    <citation type="submission" date="2015-01" db="EMBL/GenBank/DDBJ databases">
        <authorList>
            <person name="Manzoor Shahid"/>
            <person name="Zubair Saima"/>
        </authorList>
    </citation>
    <scope>NUCLEOTIDE SEQUENCE [LARGE SCALE GENOMIC DNA]</scope>
    <source>
        <strain evidence="9">Sp3</strain>
    </source>
</reference>
<dbReference type="AlphaFoldDB" id="A0A0B7MN92"/>
<keyword evidence="8" id="KW-0808">Transferase</keyword>
<evidence type="ECO:0000256" key="3">
    <source>
        <dbReference type="ARBA" id="ARBA00022840"/>
    </source>
</evidence>
<keyword evidence="2 6" id="KW-0547">Nucleotide-binding</keyword>
<comment type="function">
    <text evidence="5 6">Allows the formation of correctly charged Gln-tRNA(Gln) through the transamidation of misacylated Glu-tRNA(Gln) in organisms which lack glutaminyl-tRNA synthetase. The reaction takes place in the presence of glutamine and ATP through an activated gamma-phospho-Glu-tRNA(Gln).</text>
</comment>
<dbReference type="EC" id="6.3.5.7" evidence="6"/>
<dbReference type="InterPro" id="IPR036928">
    <property type="entry name" value="AS_sf"/>
</dbReference>
<dbReference type="PANTHER" id="PTHR11895:SF151">
    <property type="entry name" value="GLUTAMYL-TRNA(GLN) AMIDOTRANSFERASE SUBUNIT A"/>
    <property type="match status" value="1"/>
</dbReference>
<dbReference type="OrthoDB" id="9811471at2"/>
<evidence type="ECO:0000256" key="6">
    <source>
        <dbReference type="HAMAP-Rule" id="MF_00120"/>
    </source>
</evidence>
<evidence type="ECO:0000313" key="9">
    <source>
        <dbReference type="Proteomes" id="UP000046155"/>
    </source>
</evidence>
<dbReference type="GO" id="GO:0006412">
    <property type="term" value="P:translation"/>
    <property type="evidence" value="ECO:0007669"/>
    <property type="project" value="UniProtKB-UniRule"/>
</dbReference>
<keyword evidence="9" id="KW-1185">Reference proteome</keyword>
<dbReference type="PANTHER" id="PTHR11895">
    <property type="entry name" value="TRANSAMIDASE"/>
    <property type="match status" value="1"/>
</dbReference>
<proteinExistence type="inferred from homology"/>
<name>A0A0B7MN92_9FIRM</name>
<dbReference type="InterPro" id="IPR023631">
    <property type="entry name" value="Amidase_dom"/>
</dbReference>
<keyword evidence="3 6" id="KW-0067">ATP-binding</keyword>
<comment type="catalytic activity">
    <reaction evidence="6">
        <text>L-glutamyl-tRNA(Gln) + L-glutamine + ATP + H2O = L-glutaminyl-tRNA(Gln) + L-glutamate + ADP + phosphate + H(+)</text>
        <dbReference type="Rhea" id="RHEA:17521"/>
        <dbReference type="Rhea" id="RHEA-COMP:9681"/>
        <dbReference type="Rhea" id="RHEA-COMP:9684"/>
        <dbReference type="ChEBI" id="CHEBI:15377"/>
        <dbReference type="ChEBI" id="CHEBI:15378"/>
        <dbReference type="ChEBI" id="CHEBI:29985"/>
        <dbReference type="ChEBI" id="CHEBI:30616"/>
        <dbReference type="ChEBI" id="CHEBI:43474"/>
        <dbReference type="ChEBI" id="CHEBI:58359"/>
        <dbReference type="ChEBI" id="CHEBI:78520"/>
        <dbReference type="ChEBI" id="CHEBI:78521"/>
        <dbReference type="ChEBI" id="CHEBI:456216"/>
        <dbReference type="EC" id="6.3.5.7"/>
    </reaction>
</comment>
<evidence type="ECO:0000256" key="4">
    <source>
        <dbReference type="ARBA" id="ARBA00022917"/>
    </source>
</evidence>
<dbReference type="Gene3D" id="3.90.1300.10">
    <property type="entry name" value="Amidase signature (AS) domain"/>
    <property type="match status" value="1"/>
</dbReference>
<dbReference type="SUPFAM" id="SSF75304">
    <property type="entry name" value="Amidase signature (AS) enzymes"/>
    <property type="match status" value="1"/>
</dbReference>
<dbReference type="InterPro" id="IPR004412">
    <property type="entry name" value="GatA"/>
</dbReference>
<keyword evidence="1 6" id="KW-0436">Ligase</keyword>
<dbReference type="EMBL" id="CDRZ01000246">
    <property type="protein sequence ID" value="CEO89441.1"/>
    <property type="molecule type" value="Genomic_DNA"/>
</dbReference>
<feature type="active site" description="Charge relay system" evidence="6">
    <location>
        <position position="79"/>
    </location>
</feature>
<comment type="subunit">
    <text evidence="6">Heterotrimer of A, B and C subunits.</text>
</comment>
<dbReference type="GO" id="GO:0016740">
    <property type="term" value="F:transferase activity"/>
    <property type="evidence" value="ECO:0007669"/>
    <property type="project" value="UniProtKB-KW"/>
</dbReference>
<evidence type="ECO:0000256" key="1">
    <source>
        <dbReference type="ARBA" id="ARBA00022598"/>
    </source>
</evidence>
<dbReference type="NCBIfam" id="TIGR00132">
    <property type="entry name" value="gatA"/>
    <property type="match status" value="1"/>
</dbReference>
<dbReference type="GO" id="GO:0030956">
    <property type="term" value="C:glutamyl-tRNA(Gln) amidotransferase complex"/>
    <property type="evidence" value="ECO:0007669"/>
    <property type="project" value="InterPro"/>
</dbReference>
<evidence type="ECO:0000256" key="2">
    <source>
        <dbReference type="ARBA" id="ARBA00022741"/>
    </source>
</evidence>
<evidence type="ECO:0000256" key="5">
    <source>
        <dbReference type="ARBA" id="ARBA00025295"/>
    </source>
</evidence>
<feature type="active site" description="Acyl-ester intermediate" evidence="6">
    <location>
        <position position="178"/>
    </location>
</feature>
<dbReference type="GO" id="GO:0005524">
    <property type="term" value="F:ATP binding"/>
    <property type="evidence" value="ECO:0007669"/>
    <property type="project" value="UniProtKB-KW"/>
</dbReference>
<keyword evidence="4 6" id="KW-0648">Protein biosynthesis</keyword>